<keyword evidence="1" id="KW-0472">Membrane</keyword>
<sequence>MNKKNKLLLTSMITLPIFPVAMISISCQDTNKIKDKSSNDIDLIKQEFIKLDWKDFNLSKKFEENNLNYKDFTYESFFEWDSDNLSKLEINEKTENLNSKESLLIDNDEIRTKYLSAEFNQLLDKYNEDKNDNEKLIIVLRSQKLPMPEASILVWTWLTNKKHLKESTTIQKIKYFEKSKIVLYGHWFFNEEYENAKKNNNVWNIVSYVVPTIAIGGLLLYILIAILIKRKKVAFKSKKGLKK</sequence>
<accession>A0ABZ2AJH0</accession>
<feature type="transmembrane region" description="Helical" evidence="1">
    <location>
        <begin position="205"/>
        <end position="228"/>
    </location>
</feature>
<evidence type="ECO:0000313" key="2">
    <source>
        <dbReference type="EMBL" id="WVN21650.1"/>
    </source>
</evidence>
<keyword evidence="1" id="KW-1133">Transmembrane helix</keyword>
<keyword evidence="1" id="KW-0812">Transmembrane</keyword>
<dbReference type="Proteomes" id="UP001431935">
    <property type="component" value="Chromosome"/>
</dbReference>
<evidence type="ECO:0008006" key="4">
    <source>
        <dbReference type="Google" id="ProtNLM"/>
    </source>
</evidence>
<dbReference type="RefSeq" id="WP_330463681.1">
    <property type="nucleotide sequence ID" value="NZ_CP143578.1"/>
</dbReference>
<proteinExistence type="predicted"/>
<dbReference type="EMBL" id="CP143578">
    <property type="protein sequence ID" value="WVN21650.1"/>
    <property type="molecule type" value="Genomic_DNA"/>
</dbReference>
<organism evidence="2 3">
    <name type="scientific">Metamycoplasma gateae</name>
    <dbReference type="NCBI Taxonomy" id="35769"/>
    <lineage>
        <taxon>Bacteria</taxon>
        <taxon>Bacillati</taxon>
        <taxon>Mycoplasmatota</taxon>
        <taxon>Mycoplasmoidales</taxon>
        <taxon>Metamycoplasmataceae</taxon>
        <taxon>Metamycoplasma</taxon>
    </lineage>
</organism>
<protein>
    <recommendedName>
        <fullName evidence="4">Lipoprotein</fullName>
    </recommendedName>
</protein>
<name>A0ABZ2AJH0_9BACT</name>
<evidence type="ECO:0000256" key="1">
    <source>
        <dbReference type="SAM" id="Phobius"/>
    </source>
</evidence>
<dbReference type="PROSITE" id="PS51257">
    <property type="entry name" value="PROKAR_LIPOPROTEIN"/>
    <property type="match status" value="1"/>
</dbReference>
<gene>
    <name evidence="2" type="ORF">V2E26_01510</name>
</gene>
<reference evidence="2" key="1">
    <citation type="submission" date="2024-01" db="EMBL/GenBank/DDBJ databases">
        <title>Complete genome sequence of Mycoplasma gateae strain 3700.</title>
        <authorList>
            <person name="Spergser J."/>
        </authorList>
    </citation>
    <scope>NUCLEOTIDE SEQUENCE [LARGE SCALE GENOMIC DNA]</scope>
    <source>
        <strain evidence="2">3700</strain>
    </source>
</reference>
<keyword evidence="3" id="KW-1185">Reference proteome</keyword>
<evidence type="ECO:0000313" key="3">
    <source>
        <dbReference type="Proteomes" id="UP001431935"/>
    </source>
</evidence>